<dbReference type="AlphaFoldDB" id="A0A087SUE5"/>
<keyword evidence="1" id="KW-0479">Metal-binding</keyword>
<keyword evidence="2" id="KW-0378">Hydrolase</keyword>
<accession>A0A087SUE5</accession>
<dbReference type="InterPro" id="IPR014905">
    <property type="entry name" value="HIRAN"/>
</dbReference>
<sequence length="176" mass="19521">MKVCWMWGLKLGFVDGRPEWASVLSSRRQLALRQPFQRYRAVGVSFGGAQEAVKLLQPGSPLLIQQEPDNEHDAQAVLLCDLAGRRLGYVPRADTDQFPHPLVVGRVESVGANPTSGLWGFQVDALAALNQWTEEEGEAYVGHLQRGKQWEGRWSVDVSLLTRERLPTPPGLPLGI</sequence>
<feature type="domain" description="HIRAN" evidence="3">
    <location>
        <begin position="39"/>
        <end position="94"/>
    </location>
</feature>
<organism evidence="4 5">
    <name type="scientific">Auxenochlorella protothecoides</name>
    <name type="common">Green microalga</name>
    <name type="synonym">Chlorella protothecoides</name>
    <dbReference type="NCBI Taxonomy" id="3075"/>
    <lineage>
        <taxon>Eukaryota</taxon>
        <taxon>Viridiplantae</taxon>
        <taxon>Chlorophyta</taxon>
        <taxon>core chlorophytes</taxon>
        <taxon>Trebouxiophyceae</taxon>
        <taxon>Chlorellales</taxon>
        <taxon>Chlorellaceae</taxon>
        <taxon>Auxenochlorella</taxon>
    </lineage>
</organism>
<dbReference type="OrthoDB" id="513083at2759"/>
<dbReference type="GO" id="GO:0003676">
    <property type="term" value="F:nucleic acid binding"/>
    <property type="evidence" value="ECO:0007669"/>
    <property type="project" value="InterPro"/>
</dbReference>
<evidence type="ECO:0000313" key="4">
    <source>
        <dbReference type="EMBL" id="KFM29349.1"/>
    </source>
</evidence>
<evidence type="ECO:0000259" key="3">
    <source>
        <dbReference type="Pfam" id="PF08797"/>
    </source>
</evidence>
<evidence type="ECO:0000256" key="1">
    <source>
        <dbReference type="ARBA" id="ARBA00022723"/>
    </source>
</evidence>
<reference evidence="4 5" key="1">
    <citation type="journal article" date="2014" name="BMC Genomics">
        <title>Oil accumulation mechanisms of the oleaginous microalga Chlorella protothecoides revealed through its genome, transcriptomes, and proteomes.</title>
        <authorList>
            <person name="Gao C."/>
            <person name="Wang Y."/>
            <person name="Shen Y."/>
            <person name="Yan D."/>
            <person name="He X."/>
            <person name="Dai J."/>
            <person name="Wu Q."/>
        </authorList>
    </citation>
    <scope>NUCLEOTIDE SEQUENCE [LARGE SCALE GENOMIC DNA]</scope>
    <source>
        <strain evidence="4 5">0710</strain>
    </source>
</reference>
<dbReference type="Gene3D" id="3.30.70.2330">
    <property type="match status" value="1"/>
</dbReference>
<dbReference type="GO" id="GO:0008270">
    <property type="term" value="F:zinc ion binding"/>
    <property type="evidence" value="ECO:0007669"/>
    <property type="project" value="InterPro"/>
</dbReference>
<dbReference type="GO" id="GO:0016818">
    <property type="term" value="F:hydrolase activity, acting on acid anhydrides, in phosphorus-containing anhydrides"/>
    <property type="evidence" value="ECO:0007669"/>
    <property type="project" value="InterPro"/>
</dbReference>
<dbReference type="GeneID" id="23617178"/>
<evidence type="ECO:0000256" key="2">
    <source>
        <dbReference type="ARBA" id="ARBA00022801"/>
    </source>
</evidence>
<dbReference type="RefSeq" id="XP_011402402.1">
    <property type="nucleotide sequence ID" value="XM_011404100.1"/>
</dbReference>
<dbReference type="Pfam" id="PF08797">
    <property type="entry name" value="HIRAN"/>
    <property type="match status" value="1"/>
</dbReference>
<proteinExistence type="predicted"/>
<dbReference type="Proteomes" id="UP000028924">
    <property type="component" value="Unassembled WGS sequence"/>
</dbReference>
<dbReference type="KEGG" id="apro:F751_5787"/>
<protein>
    <recommendedName>
        <fullName evidence="3">HIRAN domain-containing protein</fullName>
    </recommendedName>
</protein>
<dbReference type="EMBL" id="KL662190">
    <property type="protein sequence ID" value="KFM29349.1"/>
    <property type="molecule type" value="Genomic_DNA"/>
</dbReference>
<evidence type="ECO:0000313" key="5">
    <source>
        <dbReference type="Proteomes" id="UP000028924"/>
    </source>
</evidence>
<name>A0A087SUE5_AUXPR</name>
<gene>
    <name evidence="4" type="ORF">F751_5787</name>
</gene>
<keyword evidence="5" id="KW-1185">Reference proteome</keyword>
<dbReference type="eggNOG" id="ENOG502SGXW">
    <property type="taxonomic scope" value="Eukaryota"/>
</dbReference>